<feature type="compositionally biased region" description="Basic and acidic residues" evidence="1">
    <location>
        <begin position="36"/>
        <end position="73"/>
    </location>
</feature>
<feature type="region of interest" description="Disordered" evidence="1">
    <location>
        <begin position="1"/>
        <end position="154"/>
    </location>
</feature>
<dbReference type="Proteomes" id="UP000095287">
    <property type="component" value="Unplaced"/>
</dbReference>
<name>A0A1I8ASW4_9BILA</name>
<evidence type="ECO:0000313" key="2">
    <source>
        <dbReference type="Proteomes" id="UP000095287"/>
    </source>
</evidence>
<reference evidence="3" key="1">
    <citation type="submission" date="2016-11" db="UniProtKB">
        <authorList>
            <consortium name="WormBaseParasite"/>
        </authorList>
    </citation>
    <scope>IDENTIFICATION</scope>
</reference>
<evidence type="ECO:0000313" key="3">
    <source>
        <dbReference type="WBParaSite" id="L893_g8721.t1"/>
    </source>
</evidence>
<sequence>LKPSRTSKRRNQEITPVSLTTTTTTRIVTDQPGTTPRDHTSISNHNDKDRHRPARDDSKRSHQHLTNDNDKEGSSPTNQVRLHEIRSISPTTRKDRRRRQGRLHKITPVSRLRQGGIVADQPGDAFTRSHQYLTNSNDKEGSSPTPGTTSRDHT</sequence>
<feature type="compositionally biased region" description="Basic residues" evidence="1">
    <location>
        <begin position="94"/>
        <end position="105"/>
    </location>
</feature>
<dbReference type="WBParaSite" id="L893_g8721.t1">
    <property type="protein sequence ID" value="L893_g8721.t1"/>
    <property type="gene ID" value="L893_g8721"/>
</dbReference>
<feature type="compositionally biased region" description="Polar residues" evidence="1">
    <location>
        <begin position="128"/>
        <end position="154"/>
    </location>
</feature>
<dbReference type="AlphaFoldDB" id="A0A1I8ASW4"/>
<proteinExistence type="predicted"/>
<accession>A0A1I8ASW4</accession>
<evidence type="ECO:0000256" key="1">
    <source>
        <dbReference type="SAM" id="MobiDB-lite"/>
    </source>
</evidence>
<organism evidence="2 3">
    <name type="scientific">Steinernema glaseri</name>
    <dbReference type="NCBI Taxonomy" id="37863"/>
    <lineage>
        <taxon>Eukaryota</taxon>
        <taxon>Metazoa</taxon>
        <taxon>Ecdysozoa</taxon>
        <taxon>Nematoda</taxon>
        <taxon>Chromadorea</taxon>
        <taxon>Rhabditida</taxon>
        <taxon>Tylenchina</taxon>
        <taxon>Panagrolaimomorpha</taxon>
        <taxon>Strongyloidoidea</taxon>
        <taxon>Steinernematidae</taxon>
        <taxon>Steinernema</taxon>
    </lineage>
</organism>
<keyword evidence="2" id="KW-1185">Reference proteome</keyword>
<protein>
    <submittedName>
        <fullName evidence="3">Attachment protein</fullName>
    </submittedName>
</protein>